<dbReference type="AlphaFoldDB" id="A0A373F911"/>
<keyword evidence="2" id="KW-1185">Reference proteome</keyword>
<sequence length="424" mass="47287">MKELLIPASTAYLLCGLVWRPLPAKGAEKEIRSIANERGSSSFVQIGKPGKGCAFFATFNELETPRKSIYSLSALLAKLAGDAPAAVILRYEDSYAVVCINKSIPIVDEVFKDKTAAINSLKPIVDKLGITPKVNFESGHSYEYVDSLEVKLLGPKKGRAAPSKEVPKSIVPQLILAGLAIAATLWYFDNSEREKARIEAERLAAEREADPIPKYMRQLMADEPFFALTDSTTLKMLGDIAVISQKPKGWIFDEANCEADIQNRIQKCELQFKRNHGIYSDLKSELRGYEMNFSFPADLNTAKASIQYKESSFRFADYGKSAEEFLEFDFGDIAQNWLTAGLGIEVTPAELWPLAAGVPNTFRHPMAKMSGEIRISKLPLFLVSDLIYTKPSNTYVKSFKIKTIEANKRMDAEVNVELRYHVSQ</sequence>
<dbReference type="Proteomes" id="UP000261948">
    <property type="component" value="Unassembled WGS sequence"/>
</dbReference>
<gene>
    <name evidence="1" type="ORF">DZC30_20455</name>
</gene>
<proteinExistence type="predicted"/>
<name>A0A373F911_COMTE</name>
<dbReference type="EMBL" id="QURR01000037">
    <property type="protein sequence ID" value="RGE40437.1"/>
    <property type="molecule type" value="Genomic_DNA"/>
</dbReference>
<dbReference type="OrthoDB" id="9103876at2"/>
<evidence type="ECO:0000313" key="2">
    <source>
        <dbReference type="Proteomes" id="UP000261948"/>
    </source>
</evidence>
<evidence type="ECO:0008006" key="3">
    <source>
        <dbReference type="Google" id="ProtNLM"/>
    </source>
</evidence>
<evidence type="ECO:0000313" key="1">
    <source>
        <dbReference type="EMBL" id="RGE40437.1"/>
    </source>
</evidence>
<protein>
    <recommendedName>
        <fullName evidence="3">Type 4b pilus protein PilO2</fullName>
    </recommendedName>
</protein>
<accession>A0A373F911</accession>
<organism evidence="1 2">
    <name type="scientific">Comamonas testosteroni</name>
    <name type="common">Pseudomonas testosteroni</name>
    <dbReference type="NCBI Taxonomy" id="285"/>
    <lineage>
        <taxon>Bacteria</taxon>
        <taxon>Pseudomonadati</taxon>
        <taxon>Pseudomonadota</taxon>
        <taxon>Betaproteobacteria</taxon>
        <taxon>Burkholderiales</taxon>
        <taxon>Comamonadaceae</taxon>
        <taxon>Comamonas</taxon>
    </lineage>
</organism>
<reference evidence="1 2" key="1">
    <citation type="submission" date="2018-08" db="EMBL/GenBank/DDBJ databases">
        <title>Comamonas testosteroni strain SWCO2.</title>
        <authorList>
            <person name="Jiang N."/>
            <person name="Zhang X.Z."/>
        </authorList>
    </citation>
    <scope>NUCLEOTIDE SEQUENCE [LARGE SCALE GENOMIC DNA]</scope>
    <source>
        <strain evidence="1 2">SWCO2</strain>
    </source>
</reference>
<comment type="caution">
    <text evidence="1">The sequence shown here is derived from an EMBL/GenBank/DDBJ whole genome shotgun (WGS) entry which is preliminary data.</text>
</comment>